<protein>
    <submittedName>
        <fullName evidence="2">Uncharacterized protein</fullName>
    </submittedName>
</protein>
<evidence type="ECO:0000256" key="1">
    <source>
        <dbReference type="SAM" id="Phobius"/>
    </source>
</evidence>
<name>A0A6A5THS4_9PLEO</name>
<keyword evidence="1" id="KW-0812">Transmembrane</keyword>
<evidence type="ECO:0000313" key="3">
    <source>
        <dbReference type="Proteomes" id="UP000800035"/>
    </source>
</evidence>
<feature type="non-terminal residue" evidence="2">
    <location>
        <position position="1"/>
    </location>
</feature>
<keyword evidence="1" id="KW-1133">Transmembrane helix</keyword>
<keyword evidence="1" id="KW-0472">Membrane</keyword>
<dbReference type="EMBL" id="ML977011">
    <property type="protein sequence ID" value="KAF1952413.1"/>
    <property type="molecule type" value="Genomic_DNA"/>
</dbReference>
<proteinExistence type="predicted"/>
<gene>
    <name evidence="2" type="ORF">CC80DRAFT_572663</name>
</gene>
<feature type="transmembrane region" description="Helical" evidence="1">
    <location>
        <begin position="106"/>
        <end position="130"/>
    </location>
</feature>
<organism evidence="2 3">
    <name type="scientific">Byssothecium circinans</name>
    <dbReference type="NCBI Taxonomy" id="147558"/>
    <lineage>
        <taxon>Eukaryota</taxon>
        <taxon>Fungi</taxon>
        <taxon>Dikarya</taxon>
        <taxon>Ascomycota</taxon>
        <taxon>Pezizomycotina</taxon>
        <taxon>Dothideomycetes</taxon>
        <taxon>Pleosporomycetidae</taxon>
        <taxon>Pleosporales</taxon>
        <taxon>Massarineae</taxon>
        <taxon>Massarinaceae</taxon>
        <taxon>Byssothecium</taxon>
    </lineage>
</organism>
<keyword evidence="3" id="KW-1185">Reference proteome</keyword>
<accession>A0A6A5THS4</accession>
<evidence type="ECO:0000313" key="2">
    <source>
        <dbReference type="EMBL" id="KAF1952413.1"/>
    </source>
</evidence>
<reference evidence="2" key="1">
    <citation type="journal article" date="2020" name="Stud. Mycol.">
        <title>101 Dothideomycetes genomes: a test case for predicting lifestyles and emergence of pathogens.</title>
        <authorList>
            <person name="Haridas S."/>
            <person name="Albert R."/>
            <person name="Binder M."/>
            <person name="Bloem J."/>
            <person name="Labutti K."/>
            <person name="Salamov A."/>
            <person name="Andreopoulos B."/>
            <person name="Baker S."/>
            <person name="Barry K."/>
            <person name="Bills G."/>
            <person name="Bluhm B."/>
            <person name="Cannon C."/>
            <person name="Castanera R."/>
            <person name="Culley D."/>
            <person name="Daum C."/>
            <person name="Ezra D."/>
            <person name="Gonzalez J."/>
            <person name="Henrissat B."/>
            <person name="Kuo A."/>
            <person name="Liang C."/>
            <person name="Lipzen A."/>
            <person name="Lutzoni F."/>
            <person name="Magnuson J."/>
            <person name="Mondo S."/>
            <person name="Nolan M."/>
            <person name="Ohm R."/>
            <person name="Pangilinan J."/>
            <person name="Park H.-J."/>
            <person name="Ramirez L."/>
            <person name="Alfaro M."/>
            <person name="Sun H."/>
            <person name="Tritt A."/>
            <person name="Yoshinaga Y."/>
            <person name="Zwiers L.-H."/>
            <person name="Turgeon B."/>
            <person name="Goodwin S."/>
            <person name="Spatafora J."/>
            <person name="Crous P."/>
            <person name="Grigoriev I."/>
        </authorList>
    </citation>
    <scope>NUCLEOTIDE SEQUENCE</scope>
    <source>
        <strain evidence="2">CBS 675.92</strain>
    </source>
</reference>
<sequence>HLFVRFVFERRQQRVRFRHISQLQKPVPLHPSSQYLNLLNKLHSVTEPLFPKPLAFHQHQLSRYTLPPIMSLTIPALLHRAVTTTTPPQSTPSLKTIDITVGPIPLPAFICLIFFGPFFLGFIFWVFYLFTYKRFVDKRQLARQGTQEDQSGKVDDIENQVQQFIGSANRNGRRFETREARLKKVRVAV</sequence>
<dbReference type="Proteomes" id="UP000800035">
    <property type="component" value="Unassembled WGS sequence"/>
</dbReference>
<dbReference type="AlphaFoldDB" id="A0A6A5THS4"/>